<feature type="transmembrane region" description="Helical" evidence="9">
    <location>
        <begin position="222"/>
        <end position="243"/>
    </location>
</feature>
<dbReference type="AlphaFoldDB" id="A0A1B0ZLM2"/>
<feature type="transmembrane region" description="Helical" evidence="9">
    <location>
        <begin position="78"/>
        <end position="96"/>
    </location>
</feature>
<dbReference type="GO" id="GO:0005886">
    <property type="term" value="C:plasma membrane"/>
    <property type="evidence" value="ECO:0007669"/>
    <property type="project" value="UniProtKB-SubCell"/>
</dbReference>
<evidence type="ECO:0000313" key="12">
    <source>
        <dbReference type="Proteomes" id="UP000092565"/>
    </source>
</evidence>
<dbReference type="InterPro" id="IPR003445">
    <property type="entry name" value="Cat_transpt"/>
</dbReference>
<dbReference type="Proteomes" id="UP000092565">
    <property type="component" value="Chromosome"/>
</dbReference>
<feature type="transmembrane region" description="Helical" evidence="9">
    <location>
        <begin position="192"/>
        <end position="216"/>
    </location>
</feature>
<feature type="transmembrane region" description="Helical" evidence="9">
    <location>
        <begin position="361"/>
        <end position="382"/>
    </location>
</feature>
<evidence type="ECO:0000256" key="6">
    <source>
        <dbReference type="ARBA" id="ARBA00022989"/>
    </source>
</evidence>
<evidence type="ECO:0000256" key="2">
    <source>
        <dbReference type="ARBA" id="ARBA00009137"/>
    </source>
</evidence>
<evidence type="ECO:0000313" key="13">
    <source>
        <dbReference type="Proteomes" id="UP001218364"/>
    </source>
</evidence>
<accession>A0A1B0ZLM2</accession>
<dbReference type="OrthoDB" id="7818483at2"/>
<keyword evidence="4" id="KW-1003">Cell membrane</keyword>
<protein>
    <submittedName>
        <fullName evidence="11">Potassium transporter TrkG</fullName>
    </submittedName>
    <submittedName>
        <fullName evidence="10">Potassium transporter TrkH</fullName>
    </submittedName>
</protein>
<dbReference type="Pfam" id="PF02386">
    <property type="entry name" value="TrkH"/>
    <property type="match status" value="1"/>
</dbReference>
<evidence type="ECO:0000256" key="5">
    <source>
        <dbReference type="ARBA" id="ARBA00022692"/>
    </source>
</evidence>
<dbReference type="GO" id="GO:0030001">
    <property type="term" value="P:metal ion transport"/>
    <property type="evidence" value="ECO:0007669"/>
    <property type="project" value="UniProtKB-ARBA"/>
</dbReference>
<dbReference type="GO" id="GO:0008324">
    <property type="term" value="F:monoatomic cation transmembrane transporter activity"/>
    <property type="evidence" value="ECO:0007669"/>
    <property type="project" value="InterPro"/>
</dbReference>
<feature type="transmembrane region" description="Helical" evidence="9">
    <location>
        <begin position="420"/>
        <end position="443"/>
    </location>
</feature>
<comment type="subcellular location">
    <subcellularLocation>
        <location evidence="1">Cell membrane</location>
        <topology evidence="1">Multi-pass membrane protein</topology>
    </subcellularLocation>
</comment>
<dbReference type="PANTHER" id="PTHR32024:SF2">
    <property type="entry name" value="TRK SYSTEM POTASSIUM UPTAKE PROTEIN TRKG-RELATED"/>
    <property type="match status" value="1"/>
</dbReference>
<proteinExistence type="inferred from homology"/>
<feature type="transmembrane region" description="Helical" evidence="9">
    <location>
        <begin position="140"/>
        <end position="162"/>
    </location>
</feature>
<dbReference type="EMBL" id="CP015124">
    <property type="protein sequence ID" value="ANP35051.1"/>
    <property type="molecule type" value="Genomic_DNA"/>
</dbReference>
<dbReference type="PROSITE" id="PS51257">
    <property type="entry name" value="PROKAR_LIPOPROTEIN"/>
    <property type="match status" value="1"/>
</dbReference>
<dbReference type="PANTHER" id="PTHR32024">
    <property type="entry name" value="TRK SYSTEM POTASSIUM UPTAKE PROTEIN TRKG-RELATED"/>
    <property type="match status" value="1"/>
</dbReference>
<sequence>MAPRNHTAGGLLRLPLFLLIWGVACIAMWVPATHAVILNDHPTSQSFFFSGLLGLFVIAVIALSLGNKVPRYGMPGQLLSLLATFAVLPLFLALPVQDALKNTSFLNAYFDMVSAVTTTGADIFADPGRLPPSVHLWRAIVGWLGGLLMWIAASAVLAPMFLGGFEVTAKGEPGGGGATPVLMQKADPRRQLITVARTLTPVYFALTLVLWTLLMMTGSKSLAGLTHAMSVMATSGISSVGGTEAANSGMAGEMVMFLFMFFALSRLTFSSDTVSTGDGRLDRDPEFRSGLLIVLGVPTLLFLRHWLATFEVNSAEDGMQALRAFWGALFTVMSFLSTTGFESADWEAAGQWSGLETPGMILLGLSLIGGGVATTAGGVKLLRVYALYLNGLGEMERLVHPSSVSGEGAGNRRLQKNGAFVAWIFFMLFALSLALISTVLAALGTDFETSLILAVSALSTTGPLTEVAASEPIMLWQLVPSAKLVLCFAMVLGRLETLAIIALLSPNLWRS</sequence>
<evidence type="ECO:0000256" key="8">
    <source>
        <dbReference type="ARBA" id="ARBA00023136"/>
    </source>
</evidence>
<feature type="transmembrane region" description="Helical" evidence="9">
    <location>
        <begin position="47"/>
        <end position="66"/>
    </location>
</feature>
<gene>
    <name evidence="10" type="primary">trkH</name>
    <name evidence="10" type="ORF">JL2886_00115</name>
    <name evidence="11" type="ORF">PXK24_02960</name>
</gene>
<evidence type="ECO:0000256" key="7">
    <source>
        <dbReference type="ARBA" id="ARBA00023065"/>
    </source>
</evidence>
<keyword evidence="3" id="KW-0813">Transport</keyword>
<reference evidence="10 12" key="1">
    <citation type="submission" date="2016-04" db="EMBL/GenBank/DDBJ databases">
        <authorList>
            <person name="Evans L.H."/>
            <person name="Alamgir A."/>
            <person name="Owens N."/>
            <person name="Weber N.D."/>
            <person name="Virtaneva K."/>
            <person name="Barbian K."/>
            <person name="Babar A."/>
            <person name="Rosenke K."/>
        </authorList>
    </citation>
    <scope>NUCLEOTIDE SEQUENCE [LARGE SCALE GENOMIC DNA]</scope>
    <source>
        <strain evidence="10 12">JL2886</strain>
    </source>
</reference>
<evidence type="ECO:0000256" key="4">
    <source>
        <dbReference type="ARBA" id="ARBA00022475"/>
    </source>
</evidence>
<feature type="transmembrane region" description="Helical" evidence="9">
    <location>
        <begin position="289"/>
        <end position="309"/>
    </location>
</feature>
<dbReference type="EMBL" id="JARCJK010000001">
    <property type="protein sequence ID" value="MDE4164636.1"/>
    <property type="molecule type" value="Genomic_DNA"/>
</dbReference>
<feature type="transmembrane region" description="Helical" evidence="9">
    <location>
        <begin position="250"/>
        <end position="269"/>
    </location>
</feature>
<dbReference type="PATRIC" id="fig|60890.4.peg.108"/>
<evidence type="ECO:0000256" key="9">
    <source>
        <dbReference type="SAM" id="Phobius"/>
    </source>
</evidence>
<dbReference type="RefSeq" id="WP_065270228.1">
    <property type="nucleotide sequence ID" value="NZ_CP015124.1"/>
</dbReference>
<dbReference type="Proteomes" id="UP001218364">
    <property type="component" value="Unassembled WGS sequence"/>
</dbReference>
<keyword evidence="5 9" id="KW-0812">Transmembrane</keyword>
<keyword evidence="12" id="KW-1185">Reference proteome</keyword>
<keyword evidence="8 9" id="KW-0472">Membrane</keyword>
<feature type="transmembrane region" description="Helical" evidence="9">
    <location>
        <begin position="12"/>
        <end position="32"/>
    </location>
</feature>
<keyword evidence="7" id="KW-0406">Ion transport</keyword>
<name>A0A1B0ZLM2_9RHOB</name>
<comment type="similarity">
    <text evidence="2">Belongs to the TrkH potassium transport family.</text>
</comment>
<evidence type="ECO:0000256" key="1">
    <source>
        <dbReference type="ARBA" id="ARBA00004651"/>
    </source>
</evidence>
<feature type="transmembrane region" description="Helical" evidence="9">
    <location>
        <begin position="321"/>
        <end position="341"/>
    </location>
</feature>
<evidence type="ECO:0000313" key="10">
    <source>
        <dbReference type="EMBL" id="ANP35051.1"/>
    </source>
</evidence>
<reference evidence="11 13" key="2">
    <citation type="submission" date="2023-02" db="EMBL/GenBank/DDBJ databases">
        <title>Population genomics of bacteria associated with diatom.</title>
        <authorList>
            <person name="Xie J."/>
            <person name="Wang H."/>
        </authorList>
    </citation>
    <scope>NUCLEOTIDE SEQUENCE [LARGE SCALE GENOMIC DNA]</scope>
    <source>
        <strain evidence="11 13">PT47_8</strain>
    </source>
</reference>
<keyword evidence="6 9" id="KW-1133">Transmembrane helix</keyword>
<feature type="transmembrane region" description="Helical" evidence="9">
    <location>
        <begin position="482"/>
        <end position="504"/>
    </location>
</feature>
<organism evidence="10 12">
    <name type="scientific">Phaeobacter gallaeciensis</name>
    <dbReference type="NCBI Taxonomy" id="60890"/>
    <lineage>
        <taxon>Bacteria</taxon>
        <taxon>Pseudomonadati</taxon>
        <taxon>Pseudomonadota</taxon>
        <taxon>Alphaproteobacteria</taxon>
        <taxon>Rhodobacterales</taxon>
        <taxon>Roseobacteraceae</taxon>
        <taxon>Phaeobacter</taxon>
    </lineage>
</organism>
<evidence type="ECO:0000313" key="11">
    <source>
        <dbReference type="EMBL" id="MDE4164636.1"/>
    </source>
</evidence>
<evidence type="ECO:0000256" key="3">
    <source>
        <dbReference type="ARBA" id="ARBA00022448"/>
    </source>
</evidence>